<accession>A0A3G8FVM3</accession>
<protein>
    <submittedName>
        <fullName evidence="1">Uncharacterized protein</fullName>
    </submittedName>
</protein>
<sequence>MAGWLNWWSISCPTMMAIIKETYNAWKQYKTRG</sequence>
<dbReference type="AlphaFoldDB" id="A0A3G8FVM3"/>
<name>A0A3G8FVM3_9HYPH</name>
<proteinExistence type="predicted"/>
<organism evidence="1">
    <name type="scientific">Mesorhizobium ciceri</name>
    <dbReference type="NCBI Taxonomy" id="39645"/>
    <lineage>
        <taxon>Bacteria</taxon>
        <taxon>Pseudomonadati</taxon>
        <taxon>Pseudomonadota</taxon>
        <taxon>Alphaproteobacteria</taxon>
        <taxon>Hyphomicrobiales</taxon>
        <taxon>Phyllobacteriaceae</taxon>
        <taxon>Mesorhizobium</taxon>
    </lineage>
</organism>
<reference evidence="1" key="1">
    <citation type="submission" date="2018-11" db="EMBL/GenBank/DDBJ databases">
        <authorList>
            <person name="Alexandre A."/>
            <person name="Young P."/>
            <person name="Oliveira S."/>
        </authorList>
    </citation>
    <scope>NUCLEOTIDE SEQUENCE</scope>
    <source>
        <strain evidence="1">LMS-1</strain>
    </source>
</reference>
<evidence type="ECO:0000313" key="1">
    <source>
        <dbReference type="EMBL" id="AZF98863.1"/>
    </source>
</evidence>
<dbReference type="EMBL" id="MK226194">
    <property type="protein sequence ID" value="AZF98863.1"/>
    <property type="molecule type" value="Genomic_DNA"/>
</dbReference>